<evidence type="ECO:0000313" key="4">
    <source>
        <dbReference type="Proteomes" id="UP000284403"/>
    </source>
</evidence>
<feature type="region of interest" description="Disordered" evidence="1">
    <location>
        <begin position="616"/>
        <end position="650"/>
    </location>
</feature>
<dbReference type="InterPro" id="IPR052208">
    <property type="entry name" value="DmX-like/RAVE_component"/>
</dbReference>
<protein>
    <recommendedName>
        <fullName evidence="2">RAVE complex protein Rav1 C-terminal domain-containing protein</fullName>
    </recommendedName>
</protein>
<organism evidence="3 4">
    <name type="scientific">Trypanosoma conorhini</name>
    <dbReference type="NCBI Taxonomy" id="83891"/>
    <lineage>
        <taxon>Eukaryota</taxon>
        <taxon>Discoba</taxon>
        <taxon>Euglenozoa</taxon>
        <taxon>Kinetoplastea</taxon>
        <taxon>Metakinetoplastina</taxon>
        <taxon>Trypanosomatida</taxon>
        <taxon>Trypanosomatidae</taxon>
        <taxon>Trypanosoma</taxon>
    </lineage>
</organism>
<reference evidence="3 4" key="1">
    <citation type="journal article" date="2018" name="BMC Genomics">
        <title>Genomic comparison of Trypanosoma conorhini and Trypanosoma rangeli to Trypanosoma cruzi strains of high and low virulence.</title>
        <authorList>
            <person name="Bradwell K.R."/>
            <person name="Koparde V.N."/>
            <person name="Matveyev A.V."/>
            <person name="Serrano M.G."/>
            <person name="Alves J.M."/>
            <person name="Parikh H."/>
            <person name="Huang B."/>
            <person name="Lee V."/>
            <person name="Espinosa-Alvarez O."/>
            <person name="Ortiz P.A."/>
            <person name="Costa-Martins A.G."/>
            <person name="Teixeira M.M."/>
            <person name="Buck G.A."/>
        </authorList>
    </citation>
    <scope>NUCLEOTIDE SEQUENCE [LARGE SCALE GENOMIC DNA]</scope>
    <source>
        <strain evidence="3 4">025E</strain>
    </source>
</reference>
<keyword evidence="4" id="KW-1185">Reference proteome</keyword>
<dbReference type="PANTHER" id="PTHR13950:SF9">
    <property type="entry name" value="RABCONNECTIN-3A"/>
    <property type="match status" value="1"/>
</dbReference>
<feature type="compositionally biased region" description="Low complexity" evidence="1">
    <location>
        <begin position="908"/>
        <end position="917"/>
    </location>
</feature>
<dbReference type="GO" id="GO:0043291">
    <property type="term" value="C:RAVE complex"/>
    <property type="evidence" value="ECO:0007669"/>
    <property type="project" value="TreeGrafter"/>
</dbReference>
<feature type="region of interest" description="Disordered" evidence="1">
    <location>
        <begin position="1998"/>
        <end position="2044"/>
    </location>
</feature>
<feature type="compositionally biased region" description="Low complexity" evidence="1">
    <location>
        <begin position="2012"/>
        <end position="2025"/>
    </location>
</feature>
<dbReference type="GO" id="GO:0007035">
    <property type="term" value="P:vacuolar acidification"/>
    <property type="evidence" value="ECO:0007669"/>
    <property type="project" value="TreeGrafter"/>
</dbReference>
<comment type="caution">
    <text evidence="3">The sequence shown here is derived from an EMBL/GenBank/DDBJ whole genome shotgun (WGS) entry which is preliminary data.</text>
</comment>
<evidence type="ECO:0000259" key="2">
    <source>
        <dbReference type="Pfam" id="PF12234"/>
    </source>
</evidence>
<evidence type="ECO:0000313" key="3">
    <source>
        <dbReference type="EMBL" id="RNF16386.1"/>
    </source>
</evidence>
<feature type="region of interest" description="Disordered" evidence="1">
    <location>
        <begin position="1460"/>
        <end position="1486"/>
    </location>
</feature>
<dbReference type="OrthoDB" id="342131at2759"/>
<dbReference type="Proteomes" id="UP000284403">
    <property type="component" value="Unassembled WGS sequence"/>
</dbReference>
<dbReference type="RefSeq" id="XP_029227784.1">
    <property type="nucleotide sequence ID" value="XM_029372117.1"/>
</dbReference>
<feature type="compositionally biased region" description="Gly residues" evidence="1">
    <location>
        <begin position="1999"/>
        <end position="2011"/>
    </location>
</feature>
<proteinExistence type="predicted"/>
<dbReference type="Pfam" id="PF12234">
    <property type="entry name" value="Rav1p_C"/>
    <property type="match status" value="1"/>
</dbReference>
<gene>
    <name evidence="3" type="ORF">Tco025E_05216</name>
</gene>
<feature type="domain" description="RAVE complex protein Rav1 C-terminal" evidence="2">
    <location>
        <begin position="940"/>
        <end position="1322"/>
    </location>
</feature>
<dbReference type="GeneID" id="40318827"/>
<name>A0A3R7LKV4_9TRYP</name>
<sequence length="2097" mass="225104">MHARDVFFPRSCSHLSCAFNTSGELRVAMAAADRLLFLREGTLCASGPLFDDQKERPAGMAGPAANAALRQLRFCHFGDDIRVAVVAAKGVTIVDVREDDMRLRYRPVLKGGHFGATLEGRGAASAALQEAPAPPSPAPRWLTGWETSVRHEGVREAVDAEFVAVDSLAVVFSDGAVVVDVGADGDTVKWRMWGSYSAVAVCRTNMHLAFASHAAAVAVFPLKVRPRRCASSSSSSLPPEEEGEPSLLYSPTRRRASLASKDSLQRDKFALRGVSARLGACKVAAIEWHRIASHTVLCVTCEDPQDGQLSVALFSVQFIPEVSGDLRDLALRRAADFDATQCGEGDHALQLVLSETVSLRAMSSSLRAQLVPSFSRSRDTTALGNKLEFLCFDEDGTVRTVCYRFGQQKQGGFPKERSAGLRASKLLLPLQEKYGRLVRVEALPVWKSRAVEFGAFTPQAEQLLRARRYRLLVHFANGMVAKVMLDFLTRAVRVEAFLTLGVDPPPLQLRTARGAEGAVLLLGLTPERAFVIEQVTRSHGVAEATVLAASPIPVEYRRRMQAPQADAAAEAVRLFVEVKCPEKARMLPALLKACGGDAGRLLTQLAARYGPLDAPGAAPQGEAHDVGAPGGVLDAHASSSPSPPPPLQTGFGLQQVQTTAEGVCCSTRYAINDREAWWCIPAALLESFAAAQSELLLPAARIPATSPLRSLAAAPAEARRRCPHDDEVTCEWVEGANCVTVRAAFLPDSPPLSFQPFDAAPRCRVEEAKAVRLASAGLVVGVLGAVHGAAGGRVLWLYALDLLRDLAAPPAFVAELRLDDVLAFALSRNAGAFTLRRHGSTIERWVRAPTGGPCWIRAAAPQEAGWRGEIAAMAPVWAGDAAGAGGGGARVAQLLFSPVDGAFIHAWSPAPAATPPRSSDDDDDDGANPCDDAGREAAAAVYHPTMLLALLGMGRWRAARSILADVLQLARAATAGGGAAADETTTATTNDSNVNSSGNNNPRVLAQALCRNPVSARLCERPSVAHADLDTALALADVALDRSAQMRRLLELDERSPENALLGSEFAADMLEQVMEQLALVRLRGLSSQEQLGLFCIVDAMRAVRLSKVGMDAAAAKSFFLHKLHQLRRRLGVHEAPTSSLLNPHSAFLWAALSDAQPQLLDELLGGAAAKAAVPWAEVEAAGVPFWLQSLLGLRGLAERLARGQYQATKDVRECALMYVLAGKVGVLAALCKAERNAKLHAFFLRDFNEANNKAAASSNAFAAVSKNMVSYGAAFFLLAGEPRNAAQVLLQRQGSVALALLVLRLASNDDREDLLWFLEQRRREEAEYGPVDVWEEACLLWRCGRTREARLLLARHVPRSAVEAAEIVGLLRGERRRVRGEGGLTPLRELLLLMHLTHLSATAGLQLLAIMSGREAEALLAQVRGAKTGEAAQAAARRTVAARTEADFNTGTLAFRGFDLDDDDDDDAEEAGGGDNFPRGKQSAAAADAQLTSAAAAEADAADADQLDAVAAVALEKELQWAQHRLLNAVATEAPAEPRDGGRRALHAFVVRTARLVVDAVRRAPVVLVEDRLTGFLAALQALRGEPSPGELFPAPALGGVVARLVLVAVRLVLLSVALQNADYALATALLGSPTVVNALHEQHAEAATLDSVLPYVRELQLVLSRVRAMTLEQPTHDETEAAATASPFQVLSHTDSDGDAVLQAKLHEERLRALLLLWAAAFLQLCALGELREEVHRMRDALASLPRPPQYAQLLPWLLGCLLCRTTLDFHAAASQLVGHVVAVRQLDDSLLTNANGIFIEEEQELRRVAELLENNLLASTDDADLPLPLQTVALDICVARAELFWQLPCITAKFSVDTDTVVRLLREATRPHATAHLLYDQLSDGAVATLRSMEVAWLRRSHTHASFREFMLETGLRGGLAQTTTTDRLVLQQSYSSICSLDYDRSSCDSLVWGTDAGAEVGHGYREILAGDNEAAFLRDKPDRNLVTAALSAGPLRGGAGRGRGGGPAEPEGAVAPTPLLTRRPRAGRLPPPPSLLPHAPHRRVRGPLLLHFHRVRGDVPLPRQSRGDGHRLLSQRVRLCGGPGRRKRGRVAV</sequence>
<feature type="compositionally biased region" description="Acidic residues" evidence="1">
    <location>
        <begin position="1461"/>
        <end position="1473"/>
    </location>
</feature>
<dbReference type="PANTHER" id="PTHR13950">
    <property type="entry name" value="RABCONNECTIN-RELATED"/>
    <property type="match status" value="1"/>
</dbReference>
<evidence type="ECO:0000256" key="1">
    <source>
        <dbReference type="SAM" id="MobiDB-lite"/>
    </source>
</evidence>
<accession>A0A3R7LKV4</accession>
<dbReference type="InterPro" id="IPR022033">
    <property type="entry name" value="Rav1p_C"/>
</dbReference>
<feature type="region of interest" description="Disordered" evidence="1">
    <location>
        <begin position="977"/>
        <end position="1000"/>
    </location>
</feature>
<feature type="region of interest" description="Disordered" evidence="1">
    <location>
        <begin position="907"/>
        <end position="932"/>
    </location>
</feature>
<dbReference type="EMBL" id="MKKU01000295">
    <property type="protein sequence ID" value="RNF16386.1"/>
    <property type="molecule type" value="Genomic_DNA"/>
</dbReference>